<protein>
    <submittedName>
        <fullName evidence="1">Uncharacterized protein</fullName>
    </submittedName>
</protein>
<dbReference type="Proteomes" id="UP000000311">
    <property type="component" value="Unassembled WGS sequence"/>
</dbReference>
<organism evidence="2">
    <name type="scientific">Camponotus floridanus</name>
    <name type="common">Florida carpenter ant</name>
    <dbReference type="NCBI Taxonomy" id="104421"/>
    <lineage>
        <taxon>Eukaryota</taxon>
        <taxon>Metazoa</taxon>
        <taxon>Ecdysozoa</taxon>
        <taxon>Arthropoda</taxon>
        <taxon>Hexapoda</taxon>
        <taxon>Insecta</taxon>
        <taxon>Pterygota</taxon>
        <taxon>Neoptera</taxon>
        <taxon>Endopterygota</taxon>
        <taxon>Hymenoptera</taxon>
        <taxon>Apocrita</taxon>
        <taxon>Aculeata</taxon>
        <taxon>Formicoidea</taxon>
        <taxon>Formicidae</taxon>
        <taxon>Formicinae</taxon>
        <taxon>Camponotus</taxon>
    </lineage>
</organism>
<reference evidence="1 2" key="1">
    <citation type="journal article" date="2010" name="Science">
        <title>Genomic comparison of the ants Camponotus floridanus and Harpegnathos saltator.</title>
        <authorList>
            <person name="Bonasio R."/>
            <person name="Zhang G."/>
            <person name="Ye C."/>
            <person name="Mutti N.S."/>
            <person name="Fang X."/>
            <person name="Qin N."/>
            <person name="Donahue G."/>
            <person name="Yang P."/>
            <person name="Li Q."/>
            <person name="Li C."/>
            <person name="Zhang P."/>
            <person name="Huang Z."/>
            <person name="Berger S.L."/>
            <person name="Reinberg D."/>
            <person name="Wang J."/>
            <person name="Liebig J."/>
        </authorList>
    </citation>
    <scope>NUCLEOTIDE SEQUENCE [LARGE SCALE GENOMIC DNA]</scope>
    <source>
        <strain evidence="2">C129</strain>
    </source>
</reference>
<dbReference type="EMBL" id="GL442313">
    <property type="protein sequence ID" value="EFN63590.1"/>
    <property type="molecule type" value="Genomic_DNA"/>
</dbReference>
<dbReference type="InParanoid" id="E2ASJ3"/>
<keyword evidence="2" id="KW-1185">Reference proteome</keyword>
<evidence type="ECO:0000313" key="2">
    <source>
        <dbReference type="Proteomes" id="UP000000311"/>
    </source>
</evidence>
<gene>
    <name evidence="1" type="ORF">EAG_04864</name>
</gene>
<evidence type="ECO:0000313" key="1">
    <source>
        <dbReference type="EMBL" id="EFN63590.1"/>
    </source>
</evidence>
<dbReference type="AlphaFoldDB" id="E2ASJ3"/>
<proteinExistence type="predicted"/>
<name>E2ASJ3_CAMFO</name>
<accession>E2ASJ3</accession>
<sequence>MCDVKTISLSYFVIYDACNKRLAINGVGANHFTVSHISYVHLIDGPPLLLTREVAVRPRGNDFLIADVSGAHESRRSGSGAGDIEEIRDCGLNIPETKAYCNVQHDLLSTGGNRSKLLGRWPNPSCPQPHICDCWRIEDGDMNPRRFRNDDCTLSVSIVSLYELTYTTKMYWKLMETWDND</sequence>